<feature type="compositionally biased region" description="Basic and acidic residues" evidence="6">
    <location>
        <begin position="347"/>
        <end position="361"/>
    </location>
</feature>
<dbReference type="CDD" id="cd12394">
    <property type="entry name" value="RRM1_RBM34"/>
    <property type="match status" value="1"/>
</dbReference>
<feature type="domain" description="RRM" evidence="7">
    <location>
        <begin position="150"/>
        <end position="252"/>
    </location>
</feature>
<dbReference type="CDD" id="cd12395">
    <property type="entry name" value="RRM2_RBM34"/>
    <property type="match status" value="1"/>
</dbReference>
<comment type="caution">
    <text evidence="8">The sequence shown here is derived from an EMBL/GenBank/DDBJ whole genome shotgun (WGS) entry which is preliminary data.</text>
</comment>
<dbReference type="EMBL" id="JAKCXM010000158">
    <property type="protein sequence ID" value="KAJ0400273.1"/>
    <property type="molecule type" value="Genomic_DNA"/>
</dbReference>
<feature type="compositionally biased region" description="Basic and acidic residues" evidence="6">
    <location>
        <begin position="376"/>
        <end position="399"/>
    </location>
</feature>
<feature type="region of interest" description="Disordered" evidence="6">
    <location>
        <begin position="345"/>
        <end position="456"/>
    </location>
</feature>
<dbReference type="PANTHER" id="PTHR23236:SF25">
    <property type="entry name" value="RNA-BINDING PROTEIN 34"/>
    <property type="match status" value="1"/>
</dbReference>
<feature type="compositionally biased region" description="Low complexity" evidence="6">
    <location>
        <begin position="447"/>
        <end position="456"/>
    </location>
</feature>
<keyword evidence="4" id="KW-0539">Nucleus</keyword>
<protein>
    <recommendedName>
        <fullName evidence="7">RRM domain-containing protein</fullName>
    </recommendedName>
</protein>
<dbReference type="InterPro" id="IPR035979">
    <property type="entry name" value="RBD_domain_sf"/>
</dbReference>
<reference evidence="8" key="1">
    <citation type="submission" date="2021-12" db="EMBL/GenBank/DDBJ databases">
        <title>Prjna785345.</title>
        <authorList>
            <person name="Rujirawat T."/>
            <person name="Krajaejun T."/>
        </authorList>
    </citation>
    <scope>NUCLEOTIDE SEQUENCE</scope>
    <source>
        <strain evidence="8">Pi057C3</strain>
    </source>
</reference>
<dbReference type="Proteomes" id="UP001209570">
    <property type="component" value="Unassembled WGS sequence"/>
</dbReference>
<sequence length="456" mass="49938">MARSKKRSASTTAAEAAETAAPVVTSTPSSSAAPLANFFAQSAAFFGKKTSYVQPEPTETKTEAPVPQQEGDESSAVDEAEQVPPTATTTTDTSDGVAPADVKEKKKKKKKKQKKNAKESNEESTKPEGEGENTNEPAQDEKADPEKSARTVFVGNVSLEATTKALKQFFSSCGKVESVRLRYLPVAGTAVDQHGNQKLMMKVCANKKIFSDKRDFCHAFVTFEAKESVEKALKLNRSTFLSKTIRVDHESPQIDPLRSVFVGNLSFHITDEAVWDFFVKHLRSEEEKEPVDNVRVIRDRETGTGKGFGYVLLKNKSLAAKALSLQGRKLEQREVRVQVCGKRFKNKKGDDAKRAKHEGVRAKPGAAARIALKRKTHDEPAPRAAMRDVKRRKTDESRPSKNSRAAGKKDVGKQKKVAGKRSRDASAPTPKVKAKKPKHAARKAKQAAEALKASKA</sequence>
<name>A0AAD5LJ12_PYTIN</name>
<dbReference type="GO" id="GO:0003723">
    <property type="term" value="F:RNA binding"/>
    <property type="evidence" value="ECO:0007669"/>
    <property type="project" value="UniProtKB-UniRule"/>
</dbReference>
<evidence type="ECO:0000256" key="4">
    <source>
        <dbReference type="ARBA" id="ARBA00023242"/>
    </source>
</evidence>
<dbReference type="Pfam" id="PF00076">
    <property type="entry name" value="RRM_1"/>
    <property type="match status" value="3"/>
</dbReference>
<evidence type="ECO:0000259" key="7">
    <source>
        <dbReference type="PROSITE" id="PS50102"/>
    </source>
</evidence>
<keyword evidence="3 5" id="KW-0694">RNA-binding</keyword>
<dbReference type="InterPro" id="IPR034221">
    <property type="entry name" value="RBM34_RRM2"/>
</dbReference>
<dbReference type="SUPFAM" id="SSF54928">
    <property type="entry name" value="RNA-binding domain, RBD"/>
    <property type="match status" value="2"/>
</dbReference>
<dbReference type="AlphaFoldDB" id="A0AAD5LJ12"/>
<evidence type="ECO:0000256" key="2">
    <source>
        <dbReference type="ARBA" id="ARBA00007077"/>
    </source>
</evidence>
<accession>A0AAD5LJ12</accession>
<comment type="similarity">
    <text evidence="2">Belongs to the RRM RBM34 family.</text>
</comment>
<dbReference type="SMART" id="SM00360">
    <property type="entry name" value="RRM"/>
    <property type="match status" value="2"/>
</dbReference>
<dbReference type="InterPro" id="IPR000504">
    <property type="entry name" value="RRM_dom"/>
</dbReference>
<keyword evidence="9" id="KW-1185">Reference proteome</keyword>
<dbReference type="Gene3D" id="3.30.70.330">
    <property type="match status" value="2"/>
</dbReference>
<feature type="compositionally biased region" description="Basic residues" evidence="6">
    <location>
        <begin position="432"/>
        <end position="445"/>
    </location>
</feature>
<evidence type="ECO:0000256" key="3">
    <source>
        <dbReference type="ARBA" id="ARBA00022884"/>
    </source>
</evidence>
<feature type="region of interest" description="Disordered" evidence="6">
    <location>
        <begin position="54"/>
        <end position="148"/>
    </location>
</feature>
<comment type="subcellular location">
    <subcellularLocation>
        <location evidence="1">Nucleus</location>
        <location evidence="1">Nucleolus</location>
    </subcellularLocation>
</comment>
<evidence type="ECO:0000256" key="5">
    <source>
        <dbReference type="PROSITE-ProRule" id="PRU00176"/>
    </source>
</evidence>
<feature type="domain" description="RRM" evidence="7">
    <location>
        <begin position="258"/>
        <end position="342"/>
    </location>
</feature>
<feature type="compositionally biased region" description="Basic residues" evidence="6">
    <location>
        <begin position="105"/>
        <end position="115"/>
    </location>
</feature>
<dbReference type="PANTHER" id="PTHR23236">
    <property type="entry name" value="EUKARYOTIC TRANSLATION INITIATION FACTOR 4B/4H"/>
    <property type="match status" value="1"/>
</dbReference>
<evidence type="ECO:0000313" key="9">
    <source>
        <dbReference type="Proteomes" id="UP001209570"/>
    </source>
</evidence>
<proteinExistence type="inferred from homology"/>
<feature type="compositionally biased region" description="Basic and acidic residues" evidence="6">
    <location>
        <begin position="139"/>
        <end position="148"/>
    </location>
</feature>
<feature type="compositionally biased region" description="Low complexity" evidence="6">
    <location>
        <begin position="9"/>
        <end position="31"/>
    </location>
</feature>
<feature type="region of interest" description="Disordered" evidence="6">
    <location>
        <begin position="1"/>
        <end position="31"/>
    </location>
</feature>
<evidence type="ECO:0000256" key="1">
    <source>
        <dbReference type="ARBA" id="ARBA00004604"/>
    </source>
</evidence>
<feature type="compositionally biased region" description="Basic and acidic residues" evidence="6">
    <location>
        <begin position="116"/>
        <end position="129"/>
    </location>
</feature>
<dbReference type="GO" id="GO:0005730">
    <property type="term" value="C:nucleolus"/>
    <property type="evidence" value="ECO:0007669"/>
    <property type="project" value="UniProtKB-SubCell"/>
</dbReference>
<feature type="compositionally biased region" description="Acidic residues" evidence="6">
    <location>
        <begin position="70"/>
        <end position="81"/>
    </location>
</feature>
<dbReference type="InterPro" id="IPR012677">
    <property type="entry name" value="Nucleotide-bd_a/b_plait_sf"/>
</dbReference>
<evidence type="ECO:0000313" key="8">
    <source>
        <dbReference type="EMBL" id="KAJ0400273.1"/>
    </source>
</evidence>
<gene>
    <name evidence="8" type="ORF">P43SY_006113</name>
</gene>
<organism evidence="8 9">
    <name type="scientific">Pythium insidiosum</name>
    <name type="common">Pythiosis disease agent</name>
    <dbReference type="NCBI Taxonomy" id="114742"/>
    <lineage>
        <taxon>Eukaryota</taxon>
        <taxon>Sar</taxon>
        <taxon>Stramenopiles</taxon>
        <taxon>Oomycota</taxon>
        <taxon>Peronosporomycetes</taxon>
        <taxon>Pythiales</taxon>
        <taxon>Pythiaceae</taxon>
        <taxon>Pythium</taxon>
    </lineage>
</organism>
<evidence type="ECO:0000256" key="6">
    <source>
        <dbReference type="SAM" id="MobiDB-lite"/>
    </source>
</evidence>
<dbReference type="PROSITE" id="PS50102">
    <property type="entry name" value="RRM"/>
    <property type="match status" value="2"/>
</dbReference>